<organism evidence="2">
    <name type="scientific">Caenorhabditis remanei</name>
    <name type="common">Caenorhabditis vulgaris</name>
    <dbReference type="NCBI Taxonomy" id="31234"/>
    <lineage>
        <taxon>Eukaryota</taxon>
        <taxon>Metazoa</taxon>
        <taxon>Ecdysozoa</taxon>
        <taxon>Nematoda</taxon>
        <taxon>Chromadorea</taxon>
        <taxon>Rhabditida</taxon>
        <taxon>Rhabditina</taxon>
        <taxon>Rhabditomorpha</taxon>
        <taxon>Rhabditoidea</taxon>
        <taxon>Rhabditidae</taxon>
        <taxon>Peloderinae</taxon>
        <taxon>Caenorhabditis</taxon>
    </lineage>
</organism>
<proteinExistence type="predicted"/>
<evidence type="ECO:0000313" key="2">
    <source>
        <dbReference type="Proteomes" id="UP000008281"/>
    </source>
</evidence>
<gene>
    <name evidence="1" type="ORF">CRE_24273</name>
</gene>
<evidence type="ECO:0000313" key="1">
    <source>
        <dbReference type="EMBL" id="EFO99650.1"/>
    </source>
</evidence>
<accession>E3NJ33</accession>
<protein>
    <submittedName>
        <fullName evidence="1">Uncharacterized protein</fullName>
    </submittedName>
</protein>
<name>E3NJ33_CAERE</name>
<dbReference type="AlphaFoldDB" id="E3NJ33"/>
<dbReference type="OrthoDB" id="5899739at2759"/>
<keyword evidence="2" id="KW-1185">Reference proteome</keyword>
<dbReference type="Proteomes" id="UP000008281">
    <property type="component" value="Unassembled WGS sequence"/>
</dbReference>
<dbReference type="HOGENOM" id="CLU_2401726_0_0_1"/>
<dbReference type="InParanoid" id="E3NJ33"/>
<reference evidence="1" key="1">
    <citation type="submission" date="2007-07" db="EMBL/GenBank/DDBJ databases">
        <title>PCAP assembly of the Caenorhabditis remanei genome.</title>
        <authorList>
            <consortium name="The Caenorhabditis remanei Sequencing Consortium"/>
            <person name="Wilson R.K."/>
        </authorList>
    </citation>
    <scope>NUCLEOTIDE SEQUENCE [LARGE SCALE GENOMIC DNA]</scope>
    <source>
        <strain evidence="1">PB4641</strain>
    </source>
</reference>
<dbReference type="EMBL" id="DS268723">
    <property type="protein sequence ID" value="EFO99650.1"/>
    <property type="molecule type" value="Genomic_DNA"/>
</dbReference>
<sequence length="93" mass="10629">MIRSPFAISSIANALVGILGTTSRGLHTHRCAFLVCGVQTIHDHRRFFFIRYGHDLRYPKGYVCRPIPAEYEEADCEVKSENLFPLEVLIINH</sequence>